<dbReference type="SUPFAM" id="SSF100950">
    <property type="entry name" value="NagB/RpiA/CoA transferase-like"/>
    <property type="match status" value="1"/>
</dbReference>
<dbReference type="NCBIfam" id="TIGR02727">
    <property type="entry name" value="MTHFS_bact"/>
    <property type="match status" value="1"/>
</dbReference>
<comment type="catalytic activity">
    <reaction evidence="4 7">
        <text>(6S)-5-formyl-5,6,7,8-tetrahydrofolate + ATP = (6R)-5,10-methenyltetrahydrofolate + ADP + phosphate</text>
        <dbReference type="Rhea" id="RHEA:10488"/>
        <dbReference type="ChEBI" id="CHEBI:30616"/>
        <dbReference type="ChEBI" id="CHEBI:43474"/>
        <dbReference type="ChEBI" id="CHEBI:57455"/>
        <dbReference type="ChEBI" id="CHEBI:57457"/>
        <dbReference type="ChEBI" id="CHEBI:456216"/>
        <dbReference type="EC" id="6.3.3.2"/>
    </reaction>
</comment>
<keyword evidence="7" id="KW-0479">Metal-binding</keyword>
<comment type="cofactor">
    <cofactor evidence="7">
        <name>Mg(2+)</name>
        <dbReference type="ChEBI" id="CHEBI:18420"/>
    </cofactor>
</comment>
<keyword evidence="7" id="KW-0460">Magnesium</keyword>
<dbReference type="Gene3D" id="3.40.50.10420">
    <property type="entry name" value="NagB/RpiA/CoA transferase-like"/>
    <property type="match status" value="1"/>
</dbReference>
<name>A0ABD0YVH3_9HEMI</name>
<evidence type="ECO:0000256" key="4">
    <source>
        <dbReference type="ARBA" id="ARBA00036539"/>
    </source>
</evidence>
<dbReference type="InterPro" id="IPR024185">
    <property type="entry name" value="FTHF_cligase-like_sf"/>
</dbReference>
<dbReference type="EMBL" id="JBFDAA010000002">
    <property type="protein sequence ID" value="KAL1139870.1"/>
    <property type="molecule type" value="Genomic_DNA"/>
</dbReference>
<evidence type="ECO:0000256" key="7">
    <source>
        <dbReference type="RuleBase" id="RU361279"/>
    </source>
</evidence>
<dbReference type="GO" id="GO:0030272">
    <property type="term" value="F:5-formyltetrahydrofolate cyclo-ligase activity"/>
    <property type="evidence" value="ECO:0007669"/>
    <property type="project" value="UniProtKB-EC"/>
</dbReference>
<sequence>MNEEVRTDRIVEHIFECGKQCFVPWFKKDEMKLIKLISLEDYISLPRNKWNIAQPITVDDREDALSSDGLDLVLVPGLAFTLKGDRLGRGKGYYDRFLFSMSERRQQNGKPFQAIALSFKEQIVDNMPVTPKDFTVHSILYDER</sequence>
<dbReference type="Pfam" id="PF01812">
    <property type="entry name" value="5-FTHF_cyc-lig"/>
    <property type="match status" value="1"/>
</dbReference>
<proteinExistence type="inferred from homology"/>
<dbReference type="InterPro" id="IPR002698">
    <property type="entry name" value="FTHF_cligase"/>
</dbReference>
<reference evidence="8 9" key="1">
    <citation type="submission" date="2024-07" db="EMBL/GenBank/DDBJ databases">
        <title>Chromosome-level genome assembly of the water stick insect Ranatra chinensis (Heteroptera: Nepidae).</title>
        <authorList>
            <person name="Liu X."/>
        </authorList>
    </citation>
    <scope>NUCLEOTIDE SEQUENCE [LARGE SCALE GENOMIC DNA]</scope>
    <source>
        <strain evidence="8">Cailab_2021Rc</strain>
        <tissue evidence="8">Muscle</tissue>
    </source>
</reference>
<protein>
    <recommendedName>
        <fullName evidence="5 7">5-formyltetrahydrofolate cyclo-ligase</fullName>
        <ecNumber evidence="5 7">6.3.3.2</ecNumber>
    </recommendedName>
</protein>
<dbReference type="PANTHER" id="PTHR23407">
    <property type="entry name" value="ATPASE INHIBITOR/5-FORMYLTETRAHYDROFOLATE CYCLO-LIGASE"/>
    <property type="match status" value="1"/>
</dbReference>
<organism evidence="8 9">
    <name type="scientific">Ranatra chinensis</name>
    <dbReference type="NCBI Taxonomy" id="642074"/>
    <lineage>
        <taxon>Eukaryota</taxon>
        <taxon>Metazoa</taxon>
        <taxon>Ecdysozoa</taxon>
        <taxon>Arthropoda</taxon>
        <taxon>Hexapoda</taxon>
        <taxon>Insecta</taxon>
        <taxon>Pterygota</taxon>
        <taxon>Neoptera</taxon>
        <taxon>Paraneoptera</taxon>
        <taxon>Hemiptera</taxon>
        <taxon>Heteroptera</taxon>
        <taxon>Panheteroptera</taxon>
        <taxon>Nepomorpha</taxon>
        <taxon>Nepidae</taxon>
        <taxon>Ranatrinae</taxon>
        <taxon>Ranatra</taxon>
    </lineage>
</organism>
<evidence type="ECO:0000256" key="1">
    <source>
        <dbReference type="ARBA" id="ARBA00010638"/>
    </source>
</evidence>
<evidence type="ECO:0000313" key="9">
    <source>
        <dbReference type="Proteomes" id="UP001558652"/>
    </source>
</evidence>
<dbReference type="EC" id="6.3.3.2" evidence="5 7"/>
<keyword evidence="2 6" id="KW-0547">Nucleotide-binding</keyword>
<evidence type="ECO:0000256" key="3">
    <source>
        <dbReference type="ARBA" id="ARBA00022840"/>
    </source>
</evidence>
<feature type="binding site" evidence="6">
    <location>
        <position position="4"/>
    </location>
    <ligand>
        <name>substrate</name>
    </ligand>
</feature>
<keyword evidence="3 6" id="KW-0067">ATP-binding</keyword>
<dbReference type="Proteomes" id="UP001558652">
    <property type="component" value="Unassembled WGS sequence"/>
</dbReference>
<comment type="caution">
    <text evidence="8">The sequence shown here is derived from an EMBL/GenBank/DDBJ whole genome shotgun (WGS) entry which is preliminary data.</text>
</comment>
<gene>
    <name evidence="8" type="ORF">AAG570_006847</name>
</gene>
<evidence type="ECO:0000256" key="5">
    <source>
        <dbReference type="ARBA" id="ARBA00038966"/>
    </source>
</evidence>
<evidence type="ECO:0000256" key="2">
    <source>
        <dbReference type="ARBA" id="ARBA00022741"/>
    </source>
</evidence>
<dbReference type="PANTHER" id="PTHR23407:SF1">
    <property type="entry name" value="5-FORMYLTETRAHYDROFOLATE CYCLO-LIGASE"/>
    <property type="match status" value="1"/>
</dbReference>
<dbReference type="InterPro" id="IPR037171">
    <property type="entry name" value="NagB/RpiA_transferase-like"/>
</dbReference>
<keyword evidence="9" id="KW-1185">Reference proteome</keyword>
<dbReference type="PIRSF" id="PIRSF006806">
    <property type="entry name" value="FTHF_cligase"/>
    <property type="match status" value="1"/>
</dbReference>
<accession>A0ABD0YVH3</accession>
<evidence type="ECO:0000313" key="8">
    <source>
        <dbReference type="EMBL" id="KAL1139870.1"/>
    </source>
</evidence>
<evidence type="ECO:0000256" key="6">
    <source>
        <dbReference type="PIRSR" id="PIRSR006806-1"/>
    </source>
</evidence>
<feature type="binding site" evidence="6">
    <location>
        <begin position="86"/>
        <end position="94"/>
    </location>
    <ligand>
        <name>ATP</name>
        <dbReference type="ChEBI" id="CHEBI:30616"/>
    </ligand>
</feature>
<dbReference type="AlphaFoldDB" id="A0ABD0YVH3"/>
<dbReference type="GO" id="GO:0005524">
    <property type="term" value="F:ATP binding"/>
    <property type="evidence" value="ECO:0007669"/>
    <property type="project" value="UniProtKB-KW"/>
</dbReference>
<dbReference type="GO" id="GO:0046872">
    <property type="term" value="F:metal ion binding"/>
    <property type="evidence" value="ECO:0007669"/>
    <property type="project" value="UniProtKB-KW"/>
</dbReference>
<comment type="similarity">
    <text evidence="1 7">Belongs to the 5-formyltetrahydrofolate cyclo-ligase family.</text>
</comment>